<dbReference type="InterPro" id="IPR011004">
    <property type="entry name" value="Trimer_LpxA-like_sf"/>
</dbReference>
<dbReference type="Proteomes" id="UP000055702">
    <property type="component" value="Unassembled WGS sequence"/>
</dbReference>
<dbReference type="InterPro" id="IPR051159">
    <property type="entry name" value="Hexapeptide_acetyltransf"/>
</dbReference>
<dbReference type="PANTHER" id="PTHR23416">
    <property type="entry name" value="SIALIC ACID SYNTHASE-RELATED"/>
    <property type="match status" value="1"/>
</dbReference>
<proteinExistence type="predicted"/>
<dbReference type="Gene3D" id="2.160.10.10">
    <property type="entry name" value="Hexapeptide repeat proteins"/>
    <property type="match status" value="1"/>
</dbReference>
<dbReference type="AlphaFoldDB" id="A0A106C3U4"/>
<comment type="caution">
    <text evidence="1">The sequence shown here is derived from an EMBL/GenBank/DDBJ whole genome shotgun (WGS) entry which is preliminary data.</text>
</comment>
<dbReference type="SUPFAM" id="SSF51161">
    <property type="entry name" value="Trimeric LpxA-like enzymes"/>
    <property type="match status" value="1"/>
</dbReference>
<dbReference type="CDD" id="cd04647">
    <property type="entry name" value="LbH_MAT_like"/>
    <property type="match status" value="1"/>
</dbReference>
<sequence length="188" mass="19420">MAALRGIIKLRQVVLLGKSVTLRSKYNMQLEKGITIGDYSTLDALSLNGLRIGASSSIGSFSILKVSGTLTSIGNKIDIGKNVGIGDFAHIGGAGGVVIGNDTIAGAYLSLHPENHVFIDKQQLIREQGVTRKGIIIGSNCWIGAKVTVLDGSQVGNGCVIAAGAVVNGIFPDNVVIGGVPAKILKEI</sequence>
<evidence type="ECO:0000313" key="1">
    <source>
        <dbReference type="EMBL" id="KVX03756.1"/>
    </source>
</evidence>
<gene>
    <name evidence="1" type="ORF">AWJ07_03025</name>
</gene>
<organism evidence="1">
    <name type="scientific">Shewanella frigidimarina</name>
    <dbReference type="NCBI Taxonomy" id="56812"/>
    <lineage>
        <taxon>Bacteria</taxon>
        <taxon>Pseudomonadati</taxon>
        <taxon>Pseudomonadota</taxon>
        <taxon>Gammaproteobacteria</taxon>
        <taxon>Alteromonadales</taxon>
        <taxon>Shewanellaceae</taxon>
        <taxon>Shewanella</taxon>
    </lineage>
</organism>
<dbReference type="Pfam" id="PF00132">
    <property type="entry name" value="Hexapep"/>
    <property type="match status" value="1"/>
</dbReference>
<name>A0A106C3U4_SHEFR</name>
<evidence type="ECO:0008006" key="3">
    <source>
        <dbReference type="Google" id="ProtNLM"/>
    </source>
</evidence>
<dbReference type="PANTHER" id="PTHR23416:SF78">
    <property type="entry name" value="LIPOPOLYSACCHARIDE BIOSYNTHESIS O-ACETYL TRANSFERASE WBBJ-RELATED"/>
    <property type="match status" value="1"/>
</dbReference>
<evidence type="ECO:0000313" key="2">
    <source>
        <dbReference type="Proteomes" id="UP000055702"/>
    </source>
</evidence>
<reference evidence="1 2" key="1">
    <citation type="submission" date="2016-01" db="EMBL/GenBank/DDBJ databases">
        <title>Draft genome of the antarctic isolate Shewanella frigidimarina Ag06-30.</title>
        <authorList>
            <person name="Parmeciano Di Noto G."/>
            <person name="Vazquez S."/>
            <person name="Mac Cormack W."/>
            <person name="Iriarte A."/>
            <person name="Quiroga C."/>
        </authorList>
    </citation>
    <scope>NUCLEOTIDE SEQUENCE [LARGE SCALE GENOMIC DNA]</scope>
    <source>
        <strain evidence="1 2">Ag06-30</strain>
    </source>
</reference>
<protein>
    <recommendedName>
        <fullName evidence="3">Acetyltransferase</fullName>
    </recommendedName>
</protein>
<accession>A0A106C3U4</accession>
<dbReference type="EMBL" id="LRDC01000001">
    <property type="protein sequence ID" value="KVX03756.1"/>
    <property type="molecule type" value="Genomic_DNA"/>
</dbReference>
<dbReference type="InterPro" id="IPR001451">
    <property type="entry name" value="Hexapep"/>
</dbReference>